<sequence>MAAASTSCLLHAGGRPGCAPRTLGSAAFTLERQPRRRAEEAAVSGVLHGAVAAWRQPRRGAVDQRAPLRQEVVRRSEISAFHHRLRSR</sequence>
<name>A0A4Z2F319_9TELE</name>
<organism evidence="1 2">
    <name type="scientific">Liparis tanakae</name>
    <name type="common">Tanaka's snailfish</name>
    <dbReference type="NCBI Taxonomy" id="230148"/>
    <lineage>
        <taxon>Eukaryota</taxon>
        <taxon>Metazoa</taxon>
        <taxon>Chordata</taxon>
        <taxon>Craniata</taxon>
        <taxon>Vertebrata</taxon>
        <taxon>Euteleostomi</taxon>
        <taxon>Actinopterygii</taxon>
        <taxon>Neopterygii</taxon>
        <taxon>Teleostei</taxon>
        <taxon>Neoteleostei</taxon>
        <taxon>Acanthomorphata</taxon>
        <taxon>Eupercaria</taxon>
        <taxon>Perciformes</taxon>
        <taxon>Cottioidei</taxon>
        <taxon>Cottales</taxon>
        <taxon>Liparidae</taxon>
        <taxon>Liparis</taxon>
    </lineage>
</organism>
<protein>
    <submittedName>
        <fullName evidence="1">Uncharacterized protein</fullName>
    </submittedName>
</protein>
<accession>A0A4Z2F319</accession>
<evidence type="ECO:0000313" key="1">
    <source>
        <dbReference type="EMBL" id="TNN35293.1"/>
    </source>
</evidence>
<gene>
    <name evidence="1" type="ORF">EYF80_054539</name>
</gene>
<proteinExistence type="predicted"/>
<dbReference type="AlphaFoldDB" id="A0A4Z2F319"/>
<comment type="caution">
    <text evidence="1">The sequence shown here is derived from an EMBL/GenBank/DDBJ whole genome shotgun (WGS) entry which is preliminary data.</text>
</comment>
<dbReference type="Proteomes" id="UP000314294">
    <property type="component" value="Unassembled WGS sequence"/>
</dbReference>
<reference evidence="1 2" key="1">
    <citation type="submission" date="2019-03" db="EMBL/GenBank/DDBJ databases">
        <title>First draft genome of Liparis tanakae, snailfish: a comprehensive survey of snailfish specific genes.</title>
        <authorList>
            <person name="Kim W."/>
            <person name="Song I."/>
            <person name="Jeong J.-H."/>
            <person name="Kim D."/>
            <person name="Kim S."/>
            <person name="Ryu S."/>
            <person name="Song J.Y."/>
            <person name="Lee S.K."/>
        </authorList>
    </citation>
    <scope>NUCLEOTIDE SEQUENCE [LARGE SCALE GENOMIC DNA]</scope>
    <source>
        <tissue evidence="1">Muscle</tissue>
    </source>
</reference>
<keyword evidence="2" id="KW-1185">Reference proteome</keyword>
<dbReference type="EMBL" id="SRLO01001796">
    <property type="protein sequence ID" value="TNN35293.1"/>
    <property type="molecule type" value="Genomic_DNA"/>
</dbReference>
<evidence type="ECO:0000313" key="2">
    <source>
        <dbReference type="Proteomes" id="UP000314294"/>
    </source>
</evidence>